<dbReference type="AlphaFoldDB" id="A0A5K7Z307"/>
<reference evidence="1 2" key="1">
    <citation type="submission" date="2019-11" db="EMBL/GenBank/DDBJ databases">
        <title>Comparative genomics of hydrocarbon-degrading Desulfosarcina strains.</title>
        <authorList>
            <person name="Watanabe M."/>
            <person name="Kojima H."/>
            <person name="Fukui M."/>
        </authorList>
    </citation>
    <scope>NUCLEOTIDE SEQUENCE [LARGE SCALE GENOMIC DNA]</scope>
    <source>
        <strain evidence="1 2">PL12</strain>
    </source>
</reference>
<dbReference type="Proteomes" id="UP000427906">
    <property type="component" value="Chromosome"/>
</dbReference>
<evidence type="ECO:0000313" key="1">
    <source>
        <dbReference type="EMBL" id="BBO71027.1"/>
    </source>
</evidence>
<proteinExistence type="predicted"/>
<dbReference type="KEGG" id="dalk:DSCA_49570"/>
<evidence type="ECO:0000313" key="2">
    <source>
        <dbReference type="Proteomes" id="UP000427906"/>
    </source>
</evidence>
<gene>
    <name evidence="1" type="ORF">DSCA_49570</name>
</gene>
<protein>
    <submittedName>
        <fullName evidence="1">Uncharacterized protein</fullName>
    </submittedName>
</protein>
<dbReference type="EMBL" id="AP021874">
    <property type="protein sequence ID" value="BBO71027.1"/>
    <property type="molecule type" value="Genomic_DNA"/>
</dbReference>
<organism evidence="1 2">
    <name type="scientific">Desulfosarcina alkanivorans</name>
    <dbReference type="NCBI Taxonomy" id="571177"/>
    <lineage>
        <taxon>Bacteria</taxon>
        <taxon>Pseudomonadati</taxon>
        <taxon>Thermodesulfobacteriota</taxon>
        <taxon>Desulfobacteria</taxon>
        <taxon>Desulfobacterales</taxon>
        <taxon>Desulfosarcinaceae</taxon>
        <taxon>Desulfosarcina</taxon>
    </lineage>
</organism>
<name>A0A5K7Z307_9BACT</name>
<accession>A0A5K7Z307</accession>
<sequence length="64" mass="7521">METDTMETCVNHPDEPASLVCMKYQVPFCARSARCRDPRLYCKYRSACPIWFIARDRENGWGDE</sequence>
<keyword evidence="2" id="KW-1185">Reference proteome</keyword>